<sequence length="86" mass="9534">IDWKGISSKFKVYGNMQSYLPSTPSTSAASNSKGGLTVGSLEAEISLYLDQCIRGIDANHEALDFWRINHTKYPRHFSLVNSSVLL</sequence>
<dbReference type="EMBL" id="BTSX01000004">
    <property type="protein sequence ID" value="GMS94407.1"/>
    <property type="molecule type" value="Genomic_DNA"/>
</dbReference>
<dbReference type="Proteomes" id="UP001432027">
    <property type="component" value="Unassembled WGS sequence"/>
</dbReference>
<organism evidence="1 2">
    <name type="scientific">Pristionchus entomophagus</name>
    <dbReference type="NCBI Taxonomy" id="358040"/>
    <lineage>
        <taxon>Eukaryota</taxon>
        <taxon>Metazoa</taxon>
        <taxon>Ecdysozoa</taxon>
        <taxon>Nematoda</taxon>
        <taxon>Chromadorea</taxon>
        <taxon>Rhabditida</taxon>
        <taxon>Rhabditina</taxon>
        <taxon>Diplogasteromorpha</taxon>
        <taxon>Diplogasteroidea</taxon>
        <taxon>Neodiplogasteridae</taxon>
        <taxon>Pristionchus</taxon>
    </lineage>
</organism>
<name>A0AAV5TJ45_9BILA</name>
<proteinExistence type="predicted"/>
<evidence type="ECO:0000313" key="1">
    <source>
        <dbReference type="EMBL" id="GMS94407.1"/>
    </source>
</evidence>
<evidence type="ECO:0000313" key="2">
    <source>
        <dbReference type="Proteomes" id="UP001432027"/>
    </source>
</evidence>
<gene>
    <name evidence="1" type="ORF">PENTCL1PPCAC_16582</name>
</gene>
<feature type="non-terminal residue" evidence="1">
    <location>
        <position position="86"/>
    </location>
</feature>
<accession>A0AAV5TJ45</accession>
<reference evidence="1" key="1">
    <citation type="submission" date="2023-10" db="EMBL/GenBank/DDBJ databases">
        <title>Genome assembly of Pristionchus species.</title>
        <authorList>
            <person name="Yoshida K."/>
            <person name="Sommer R.J."/>
        </authorList>
    </citation>
    <scope>NUCLEOTIDE SEQUENCE</scope>
    <source>
        <strain evidence="1">RS0144</strain>
    </source>
</reference>
<evidence type="ECO:0008006" key="3">
    <source>
        <dbReference type="Google" id="ProtNLM"/>
    </source>
</evidence>
<protein>
    <recommendedName>
        <fullName evidence="3">HAT C-terminal dimerisation domain-containing protein</fullName>
    </recommendedName>
</protein>
<dbReference type="AlphaFoldDB" id="A0AAV5TJ45"/>
<feature type="non-terminal residue" evidence="1">
    <location>
        <position position="1"/>
    </location>
</feature>
<comment type="caution">
    <text evidence="1">The sequence shown here is derived from an EMBL/GenBank/DDBJ whole genome shotgun (WGS) entry which is preliminary data.</text>
</comment>
<keyword evidence="2" id="KW-1185">Reference proteome</keyword>